<feature type="domain" description="Tetrapyrrole methylase" evidence="6">
    <location>
        <begin position="6"/>
        <end position="212"/>
    </location>
</feature>
<evidence type="ECO:0000256" key="3">
    <source>
        <dbReference type="ARBA" id="ARBA00022603"/>
    </source>
</evidence>
<name>A0A4R7JQD4_9GAMM</name>
<dbReference type="Proteomes" id="UP000295830">
    <property type="component" value="Unassembled WGS sequence"/>
</dbReference>
<dbReference type="NCBIfam" id="TIGR01466">
    <property type="entry name" value="cobJ_cbiH"/>
    <property type="match status" value="1"/>
</dbReference>
<dbReference type="AlphaFoldDB" id="A0A4R7JQD4"/>
<dbReference type="InterPro" id="IPR000878">
    <property type="entry name" value="4pyrrol_Mease"/>
</dbReference>
<dbReference type="EMBL" id="SOAX01000004">
    <property type="protein sequence ID" value="TDT40350.1"/>
    <property type="molecule type" value="Genomic_DNA"/>
</dbReference>
<evidence type="ECO:0000313" key="7">
    <source>
        <dbReference type="EMBL" id="TDT40350.1"/>
    </source>
</evidence>
<comment type="caution">
    <text evidence="7">The sequence shown here is derived from an EMBL/GenBank/DDBJ whole genome shotgun (WGS) entry which is preliminary data.</text>
</comment>
<dbReference type="SUPFAM" id="SSF53790">
    <property type="entry name" value="Tetrapyrrole methylase"/>
    <property type="match status" value="1"/>
</dbReference>
<reference evidence="7 8" key="1">
    <citation type="submission" date="2019-03" db="EMBL/GenBank/DDBJ databases">
        <title>Genomic Encyclopedia of Type Strains, Phase IV (KMG-IV): sequencing the most valuable type-strain genomes for metagenomic binning, comparative biology and taxonomic classification.</title>
        <authorList>
            <person name="Goeker M."/>
        </authorList>
    </citation>
    <scope>NUCLEOTIDE SEQUENCE [LARGE SCALE GENOMIC DNA]</scope>
    <source>
        <strain evidence="7 8">DSM 15505</strain>
    </source>
</reference>
<dbReference type="UniPathway" id="UPA00148"/>
<sequence>MKRLDVIGVGPAGPGWISPETQSVIGMATDLVGYGPYLDRLASERHRCHASDNREELERAAQALDLAAEGRHVAVVSGGDPGIFAMAAALCEVLDRHAKPGWADVEFGIYPGISALQAAAARVGAPLGHDFCVMSLSDNLKPWEVIARRLQLAAQADFAMAFYNPRSSSRPWQMGEALSILRAEQPGETPVVFAAAVGRADEWVRMTTLAEADASEVDMRTLVIVGNSRSRFFAHAGRDWVYSPRDYE</sequence>
<dbReference type="CDD" id="cd11646">
    <property type="entry name" value="Precorrin_3B_C17_MT"/>
    <property type="match status" value="1"/>
</dbReference>
<dbReference type="GO" id="GO:0032259">
    <property type="term" value="P:methylation"/>
    <property type="evidence" value="ECO:0007669"/>
    <property type="project" value="UniProtKB-KW"/>
</dbReference>
<evidence type="ECO:0000256" key="1">
    <source>
        <dbReference type="ARBA" id="ARBA00004953"/>
    </source>
</evidence>
<keyword evidence="5" id="KW-0949">S-adenosyl-L-methionine</keyword>
<keyword evidence="8" id="KW-1185">Reference proteome</keyword>
<evidence type="ECO:0000256" key="5">
    <source>
        <dbReference type="ARBA" id="ARBA00022691"/>
    </source>
</evidence>
<dbReference type="GO" id="GO:0009236">
    <property type="term" value="P:cobalamin biosynthetic process"/>
    <property type="evidence" value="ECO:0007669"/>
    <property type="project" value="UniProtKB-UniPathway"/>
</dbReference>
<organism evidence="7 8">
    <name type="scientific">Halospina denitrificans</name>
    <dbReference type="NCBI Taxonomy" id="332522"/>
    <lineage>
        <taxon>Bacteria</taxon>
        <taxon>Pseudomonadati</taxon>
        <taxon>Pseudomonadota</taxon>
        <taxon>Gammaproteobacteria</taxon>
        <taxon>Halospina</taxon>
    </lineage>
</organism>
<evidence type="ECO:0000256" key="4">
    <source>
        <dbReference type="ARBA" id="ARBA00022679"/>
    </source>
</evidence>
<dbReference type="InterPro" id="IPR014777">
    <property type="entry name" value="4pyrrole_Mease_sub1"/>
</dbReference>
<dbReference type="Gene3D" id="3.30.950.10">
    <property type="entry name" value="Methyltransferase, Cobalt-precorrin-4 Transmethylase, Domain 2"/>
    <property type="match status" value="1"/>
</dbReference>
<gene>
    <name evidence="7" type="ORF">DES49_2116</name>
</gene>
<proteinExistence type="predicted"/>
<dbReference type="Gene3D" id="3.40.1010.10">
    <property type="entry name" value="Cobalt-precorrin-4 Transmethylase, Domain 1"/>
    <property type="match status" value="1"/>
</dbReference>
<dbReference type="PANTHER" id="PTHR47036:SF1">
    <property type="entry name" value="COBALT-FACTOR III C(17)-METHYLTRANSFERASE-RELATED"/>
    <property type="match status" value="1"/>
</dbReference>
<dbReference type="PANTHER" id="PTHR47036">
    <property type="entry name" value="COBALT-FACTOR III C(17)-METHYLTRANSFERASE-RELATED"/>
    <property type="match status" value="1"/>
</dbReference>
<dbReference type="RefSeq" id="WP_133736356.1">
    <property type="nucleotide sequence ID" value="NZ_SOAX01000004.1"/>
</dbReference>
<dbReference type="InterPro" id="IPR014776">
    <property type="entry name" value="4pyrrole_Mease_sub2"/>
</dbReference>
<evidence type="ECO:0000256" key="2">
    <source>
        <dbReference type="ARBA" id="ARBA00022573"/>
    </source>
</evidence>
<dbReference type="InterPro" id="IPR051810">
    <property type="entry name" value="Precorrin_MeTrfase"/>
</dbReference>
<accession>A0A4R7JQD4</accession>
<keyword evidence="2" id="KW-0169">Cobalamin biosynthesis</keyword>
<comment type="pathway">
    <text evidence="1">Cofactor biosynthesis; adenosylcobalamin biosynthesis.</text>
</comment>
<protein>
    <submittedName>
        <fullName evidence="7">Precorrin-3B C17-methyltransferase</fullName>
    </submittedName>
</protein>
<keyword evidence="4 7" id="KW-0808">Transferase</keyword>
<dbReference type="Pfam" id="PF00590">
    <property type="entry name" value="TP_methylase"/>
    <property type="match status" value="1"/>
</dbReference>
<keyword evidence="3 7" id="KW-0489">Methyltransferase</keyword>
<dbReference type="InterPro" id="IPR006363">
    <property type="entry name" value="Cbl_synth_CobJ/CibH_dom"/>
</dbReference>
<dbReference type="InterPro" id="IPR035996">
    <property type="entry name" value="4pyrrol_Methylase_sf"/>
</dbReference>
<evidence type="ECO:0000313" key="8">
    <source>
        <dbReference type="Proteomes" id="UP000295830"/>
    </source>
</evidence>
<dbReference type="OrthoDB" id="9772960at2"/>
<evidence type="ECO:0000259" key="6">
    <source>
        <dbReference type="Pfam" id="PF00590"/>
    </source>
</evidence>
<dbReference type="GO" id="GO:0008168">
    <property type="term" value="F:methyltransferase activity"/>
    <property type="evidence" value="ECO:0007669"/>
    <property type="project" value="UniProtKB-KW"/>
</dbReference>